<dbReference type="EMBL" id="DF238496">
    <property type="protein sequence ID" value="GAQ93459.1"/>
    <property type="molecule type" value="Genomic_DNA"/>
</dbReference>
<evidence type="ECO:0000313" key="2">
    <source>
        <dbReference type="Proteomes" id="UP000054558"/>
    </source>
</evidence>
<dbReference type="PANTHER" id="PTHR34305:SF1">
    <property type="entry name" value="SWIM-TYPE DOMAIN-CONTAINING PROTEIN"/>
    <property type="match status" value="1"/>
</dbReference>
<organism evidence="1 2">
    <name type="scientific">Klebsormidium nitens</name>
    <name type="common">Green alga</name>
    <name type="synonym">Ulothrix nitens</name>
    <dbReference type="NCBI Taxonomy" id="105231"/>
    <lineage>
        <taxon>Eukaryota</taxon>
        <taxon>Viridiplantae</taxon>
        <taxon>Streptophyta</taxon>
        <taxon>Klebsormidiophyceae</taxon>
        <taxon>Klebsormidiales</taxon>
        <taxon>Klebsormidiaceae</taxon>
        <taxon>Klebsormidium</taxon>
    </lineage>
</organism>
<protein>
    <submittedName>
        <fullName evidence="1">Uncharacterized protein</fullName>
    </submittedName>
</protein>
<sequence>GEHGDAATTWGGGCTAGGHRSGVVCVCESCSCPSLACLHTEAARIAVVMPMSAEGVQVETPKLVRPTDGSAVHDPPVTLLKQPVRVSQLTFHRRLRLIERTYKSSPSSFQTLTTPTRTLFFFIGDDVFFSSRPA</sequence>
<keyword evidence="2" id="KW-1185">Reference proteome</keyword>
<dbReference type="PANTHER" id="PTHR34305">
    <property type="entry name" value="EXPRESSED PROTEIN"/>
    <property type="match status" value="1"/>
</dbReference>
<feature type="non-terminal residue" evidence="1">
    <location>
        <position position="1"/>
    </location>
</feature>
<dbReference type="AlphaFoldDB" id="A0A1Y1IV15"/>
<gene>
    <name evidence="1" type="ORF">KFL_015470010</name>
</gene>
<dbReference type="Proteomes" id="UP000054558">
    <property type="component" value="Unassembled WGS sequence"/>
</dbReference>
<dbReference type="OMA" id="LACLHTE"/>
<evidence type="ECO:0000313" key="1">
    <source>
        <dbReference type="EMBL" id="GAQ93459.1"/>
    </source>
</evidence>
<name>A0A1Y1IV15_KLENI</name>
<proteinExistence type="predicted"/>
<accession>A0A1Y1IV15</accession>
<reference evidence="1 2" key="1">
    <citation type="journal article" date="2014" name="Nat. Commun.">
        <title>Klebsormidium flaccidum genome reveals primary factors for plant terrestrial adaptation.</title>
        <authorList>
            <person name="Hori K."/>
            <person name="Maruyama F."/>
            <person name="Fujisawa T."/>
            <person name="Togashi T."/>
            <person name="Yamamoto N."/>
            <person name="Seo M."/>
            <person name="Sato S."/>
            <person name="Yamada T."/>
            <person name="Mori H."/>
            <person name="Tajima N."/>
            <person name="Moriyama T."/>
            <person name="Ikeuchi M."/>
            <person name="Watanabe M."/>
            <person name="Wada H."/>
            <person name="Kobayashi K."/>
            <person name="Saito M."/>
            <person name="Masuda T."/>
            <person name="Sasaki-Sekimoto Y."/>
            <person name="Mashiguchi K."/>
            <person name="Awai K."/>
            <person name="Shimojima M."/>
            <person name="Masuda S."/>
            <person name="Iwai M."/>
            <person name="Nobusawa T."/>
            <person name="Narise T."/>
            <person name="Kondo S."/>
            <person name="Saito H."/>
            <person name="Sato R."/>
            <person name="Murakawa M."/>
            <person name="Ihara Y."/>
            <person name="Oshima-Yamada Y."/>
            <person name="Ohtaka K."/>
            <person name="Satoh M."/>
            <person name="Sonobe K."/>
            <person name="Ishii M."/>
            <person name="Ohtani R."/>
            <person name="Kanamori-Sato M."/>
            <person name="Honoki R."/>
            <person name="Miyazaki D."/>
            <person name="Mochizuki H."/>
            <person name="Umetsu J."/>
            <person name="Higashi K."/>
            <person name="Shibata D."/>
            <person name="Kamiya Y."/>
            <person name="Sato N."/>
            <person name="Nakamura Y."/>
            <person name="Tabata S."/>
            <person name="Ida S."/>
            <person name="Kurokawa K."/>
            <person name="Ohta H."/>
        </authorList>
    </citation>
    <scope>NUCLEOTIDE SEQUENCE [LARGE SCALE GENOMIC DNA]</scope>
    <source>
        <strain evidence="1 2">NIES-2285</strain>
    </source>
</reference>